<evidence type="ECO:0000313" key="3">
    <source>
        <dbReference type="EMBL" id="OSC42527.1"/>
    </source>
</evidence>
<dbReference type="InterPro" id="IPR029063">
    <property type="entry name" value="SAM-dependent_MTases_sf"/>
</dbReference>
<feature type="domain" description="Methyltransferase type 11" evidence="2">
    <location>
        <begin position="49"/>
        <end position="135"/>
    </location>
</feature>
<sequence length="264" mass="27983">MRVMSWVEAGRAWGERALDWAYLCEAFTRQVNEELFRRVSVGPGTNLIDIACGSGFAANLARNLGANVTGIDASEALIAIARSRTPQADFRVGDMFSLPFDDNSFDAAVSFSGIGIGSQNSLSEAARVVRPGGLIGFSFLGSPKRIGLAPCFEAVLRLSPPSHAVAVAEQGNTGRPGVAEQLLAEAGLCFVERGIALGISEWPDLDIAVRALASSGTSWPALKRVGYKRFADAIRDALSPSLVDGIGLRIVSEFGWITGRVVGR</sequence>
<dbReference type="Gene3D" id="3.40.50.150">
    <property type="entry name" value="Vaccinia Virus protein VP39"/>
    <property type="match status" value="1"/>
</dbReference>
<gene>
    <name evidence="3" type="ORF">B8W66_02955</name>
</gene>
<dbReference type="EMBL" id="NCXP01000002">
    <property type="protein sequence ID" value="OSC42527.1"/>
    <property type="molecule type" value="Genomic_DNA"/>
</dbReference>
<proteinExistence type="predicted"/>
<dbReference type="InterPro" id="IPR013216">
    <property type="entry name" value="Methyltransf_11"/>
</dbReference>
<evidence type="ECO:0000256" key="1">
    <source>
        <dbReference type="ARBA" id="ARBA00022603"/>
    </source>
</evidence>
<organism evidence="3 4">
    <name type="scientific">Mycobacterium decipiens</name>
    <dbReference type="NCBI Taxonomy" id="1430326"/>
    <lineage>
        <taxon>Bacteria</taxon>
        <taxon>Bacillati</taxon>
        <taxon>Actinomycetota</taxon>
        <taxon>Actinomycetes</taxon>
        <taxon>Mycobacteriales</taxon>
        <taxon>Mycobacteriaceae</taxon>
        <taxon>Mycobacterium</taxon>
    </lineage>
</organism>
<dbReference type="InterPro" id="IPR050508">
    <property type="entry name" value="Methyltransf_Superfamily"/>
</dbReference>
<dbReference type="SUPFAM" id="SSF53335">
    <property type="entry name" value="S-adenosyl-L-methionine-dependent methyltransferases"/>
    <property type="match status" value="1"/>
</dbReference>
<dbReference type="Pfam" id="PF08241">
    <property type="entry name" value="Methyltransf_11"/>
    <property type="match status" value="1"/>
</dbReference>
<reference evidence="3 4" key="1">
    <citation type="submission" date="2017-04" db="EMBL/GenBank/DDBJ databases">
        <title>The new phylogeny of genus Mycobacterium.</title>
        <authorList>
            <person name="Tortoli E."/>
            <person name="Trovato A."/>
            <person name="Cirillo D.M."/>
        </authorList>
    </citation>
    <scope>NUCLEOTIDE SEQUENCE [LARGE SCALE GENOMIC DNA]</scope>
    <source>
        <strain evidence="3 4">TBL 1200985</strain>
    </source>
</reference>
<accession>A0A1X2LZ12</accession>
<comment type="caution">
    <text evidence="3">The sequence shown here is derived from an EMBL/GenBank/DDBJ whole genome shotgun (WGS) entry which is preliminary data.</text>
</comment>
<keyword evidence="1" id="KW-0489">Methyltransferase</keyword>
<dbReference type="STRING" id="1430326.B8W66_02955"/>
<dbReference type="OrthoDB" id="9810247at2"/>
<keyword evidence="1" id="KW-0808">Transferase</keyword>
<name>A0A1X2LZ12_9MYCO</name>
<evidence type="ECO:0000259" key="2">
    <source>
        <dbReference type="Pfam" id="PF08241"/>
    </source>
</evidence>
<dbReference type="CDD" id="cd02440">
    <property type="entry name" value="AdoMet_MTases"/>
    <property type="match status" value="1"/>
</dbReference>
<dbReference type="PANTHER" id="PTHR42912">
    <property type="entry name" value="METHYLTRANSFERASE"/>
    <property type="match status" value="1"/>
</dbReference>
<protein>
    <recommendedName>
        <fullName evidence="2">Methyltransferase type 11 domain-containing protein</fullName>
    </recommendedName>
</protein>
<keyword evidence="4" id="KW-1185">Reference proteome</keyword>
<dbReference type="Proteomes" id="UP000193247">
    <property type="component" value="Unassembled WGS sequence"/>
</dbReference>
<dbReference type="GO" id="GO:0008757">
    <property type="term" value="F:S-adenosylmethionine-dependent methyltransferase activity"/>
    <property type="evidence" value="ECO:0007669"/>
    <property type="project" value="InterPro"/>
</dbReference>
<evidence type="ECO:0000313" key="4">
    <source>
        <dbReference type="Proteomes" id="UP000193247"/>
    </source>
</evidence>
<dbReference type="GO" id="GO:0032259">
    <property type="term" value="P:methylation"/>
    <property type="evidence" value="ECO:0007669"/>
    <property type="project" value="UniProtKB-KW"/>
</dbReference>
<dbReference type="AlphaFoldDB" id="A0A1X2LZ12"/>